<dbReference type="Gene3D" id="1.10.150.700">
    <property type="entry name" value="PolC, middle finger domain"/>
    <property type="match status" value="1"/>
</dbReference>
<dbReference type="Gene3D" id="2.40.50.140">
    <property type="entry name" value="Nucleic acid-binding proteins"/>
    <property type="match status" value="1"/>
</dbReference>
<dbReference type="PANTHER" id="PTHR32294">
    <property type="entry name" value="DNA POLYMERASE III SUBUNIT ALPHA"/>
    <property type="match status" value="1"/>
</dbReference>
<comment type="caution">
    <text evidence="14">The sequence shown here is derived from an EMBL/GenBank/DDBJ whole genome shotgun (WGS) entry which is preliminary data.</text>
</comment>
<dbReference type="Gene3D" id="6.10.140.1510">
    <property type="match status" value="1"/>
</dbReference>
<dbReference type="InterPro" id="IPR029460">
    <property type="entry name" value="DNAPol_HHH"/>
</dbReference>
<dbReference type="Pfam" id="PF07733">
    <property type="entry name" value="DNA_pol3_alpha"/>
    <property type="match status" value="2"/>
</dbReference>
<dbReference type="CDD" id="cd07435">
    <property type="entry name" value="PHP_PolIIIA_POLC"/>
    <property type="match status" value="1"/>
</dbReference>
<evidence type="ECO:0000256" key="8">
    <source>
        <dbReference type="ARBA" id="ARBA00022839"/>
    </source>
</evidence>
<name>A0A134ABN7_9FIRM</name>
<feature type="domain" description="Polymerase/histidinol phosphatase N-terminal" evidence="13">
    <location>
        <begin position="308"/>
        <end position="375"/>
    </location>
</feature>
<evidence type="ECO:0000256" key="1">
    <source>
        <dbReference type="ARBA" id="ARBA00003452"/>
    </source>
</evidence>
<keyword evidence="9 11" id="KW-0239">DNA-directed DNA polymerase</keyword>
<dbReference type="CDD" id="cd04484">
    <property type="entry name" value="polC_OBF"/>
    <property type="match status" value="1"/>
</dbReference>
<keyword evidence="2 11" id="KW-0963">Cytoplasm</keyword>
<protein>
    <recommendedName>
        <fullName evidence="11">DNA polymerase III PolC-type</fullName>
        <shortName evidence="11">PolIII</shortName>
        <ecNumber evidence="11">2.7.7.7</ecNumber>
    </recommendedName>
</protein>
<dbReference type="NCBIfam" id="NF001688">
    <property type="entry name" value="PRK00448.1"/>
    <property type="match status" value="1"/>
</dbReference>
<evidence type="ECO:0000256" key="3">
    <source>
        <dbReference type="ARBA" id="ARBA00022679"/>
    </source>
</evidence>
<dbReference type="InterPro" id="IPR036397">
    <property type="entry name" value="RNaseH_sf"/>
</dbReference>
<evidence type="ECO:0000256" key="11">
    <source>
        <dbReference type="HAMAP-Rule" id="MF_00356"/>
    </source>
</evidence>
<dbReference type="Gene3D" id="3.30.420.10">
    <property type="entry name" value="Ribonuclease H-like superfamily/Ribonuclease H"/>
    <property type="match status" value="1"/>
</dbReference>
<keyword evidence="7 11" id="KW-0378">Hydrolase</keyword>
<dbReference type="Pfam" id="PF02811">
    <property type="entry name" value="PHP"/>
    <property type="match status" value="1"/>
</dbReference>
<dbReference type="RefSeq" id="WP_068369328.1">
    <property type="nucleotide sequence ID" value="NZ_CAUPGT010000015.1"/>
</dbReference>
<dbReference type="InterPro" id="IPR006308">
    <property type="entry name" value="Pol_III_a_PolC-type_gram_pos"/>
</dbReference>
<dbReference type="InterPro" id="IPR006054">
    <property type="entry name" value="DnaQ"/>
</dbReference>
<evidence type="ECO:0000313" key="14">
    <source>
        <dbReference type="EMBL" id="KXB65085.1"/>
    </source>
</evidence>
<keyword evidence="8 11" id="KW-0269">Exonuclease</keyword>
<comment type="subcellular location">
    <subcellularLocation>
        <location evidence="11">Cytoplasm</location>
    </subcellularLocation>
</comment>
<dbReference type="GO" id="GO:0003887">
    <property type="term" value="F:DNA-directed DNA polymerase activity"/>
    <property type="evidence" value="ECO:0007669"/>
    <property type="project" value="UniProtKB-UniRule"/>
</dbReference>
<evidence type="ECO:0000313" key="15">
    <source>
        <dbReference type="Proteomes" id="UP000070442"/>
    </source>
</evidence>
<dbReference type="InterPro" id="IPR013520">
    <property type="entry name" value="Ribonucl_H"/>
</dbReference>
<dbReference type="GO" id="GO:0005737">
    <property type="term" value="C:cytoplasm"/>
    <property type="evidence" value="ECO:0007669"/>
    <property type="project" value="UniProtKB-SubCell"/>
</dbReference>
<dbReference type="STRING" id="755172.HMPREF1863_01593"/>
<comment type="similarity">
    <text evidence="11">Belongs to the DNA polymerase type-C family. PolC subfamily.</text>
</comment>
<keyword evidence="4 11" id="KW-0548">Nucleotidyltransferase</keyword>
<dbReference type="PATRIC" id="fig|755172.3.peg.1553"/>
<evidence type="ECO:0000256" key="4">
    <source>
        <dbReference type="ARBA" id="ARBA00022695"/>
    </source>
</evidence>
<dbReference type="Gene3D" id="3.20.20.140">
    <property type="entry name" value="Metal-dependent hydrolases"/>
    <property type="match status" value="2"/>
</dbReference>
<dbReference type="EC" id="2.7.7.7" evidence="11"/>
<dbReference type="InterPro" id="IPR044923">
    <property type="entry name" value="PolC_middle_finger_sf"/>
</dbReference>
<comment type="catalytic activity">
    <reaction evidence="10 11">
        <text>DNA(n) + a 2'-deoxyribonucleoside 5'-triphosphate = DNA(n+1) + diphosphate</text>
        <dbReference type="Rhea" id="RHEA:22508"/>
        <dbReference type="Rhea" id="RHEA-COMP:17339"/>
        <dbReference type="Rhea" id="RHEA-COMP:17340"/>
        <dbReference type="ChEBI" id="CHEBI:33019"/>
        <dbReference type="ChEBI" id="CHEBI:61560"/>
        <dbReference type="ChEBI" id="CHEBI:173112"/>
        <dbReference type="EC" id="2.7.7.7"/>
    </reaction>
</comment>
<dbReference type="InterPro" id="IPR011708">
    <property type="entry name" value="DNA_pol3_alpha_NTPase_dom"/>
</dbReference>
<dbReference type="InterPro" id="IPR004805">
    <property type="entry name" value="DnaE2/DnaE/PolC"/>
</dbReference>
<evidence type="ECO:0000259" key="13">
    <source>
        <dbReference type="SMART" id="SM00481"/>
    </source>
</evidence>
<evidence type="ECO:0000259" key="12">
    <source>
        <dbReference type="SMART" id="SM00479"/>
    </source>
</evidence>
<dbReference type="NCBIfam" id="TIGR01405">
    <property type="entry name" value="polC_Gram_pos"/>
    <property type="match status" value="1"/>
</dbReference>
<dbReference type="SUPFAM" id="SSF160975">
    <property type="entry name" value="AF1531-like"/>
    <property type="match status" value="1"/>
</dbReference>
<evidence type="ECO:0000256" key="2">
    <source>
        <dbReference type="ARBA" id="ARBA00022490"/>
    </source>
</evidence>
<keyword evidence="15" id="KW-1185">Reference proteome</keyword>
<dbReference type="Pfam" id="PF17657">
    <property type="entry name" value="DNA_pol3_finger"/>
    <property type="match status" value="1"/>
</dbReference>
<dbReference type="Proteomes" id="UP000070442">
    <property type="component" value="Unassembled WGS sequence"/>
</dbReference>
<dbReference type="InterPro" id="IPR012337">
    <property type="entry name" value="RNaseH-like_sf"/>
</dbReference>
<feature type="domain" description="Exonuclease" evidence="12">
    <location>
        <begin position="392"/>
        <end position="554"/>
    </location>
</feature>
<dbReference type="InterPro" id="IPR003141">
    <property type="entry name" value="Pol/His_phosphatase_N"/>
</dbReference>
<dbReference type="GO" id="GO:0008408">
    <property type="term" value="F:3'-5' exonuclease activity"/>
    <property type="evidence" value="ECO:0007669"/>
    <property type="project" value="UniProtKB-UniRule"/>
</dbReference>
<dbReference type="OrthoDB" id="9804290at2"/>
<keyword evidence="5 11" id="KW-0235">DNA replication</keyword>
<evidence type="ECO:0000256" key="9">
    <source>
        <dbReference type="ARBA" id="ARBA00022932"/>
    </source>
</evidence>
<dbReference type="HAMAP" id="MF_00356">
    <property type="entry name" value="DNApol_PolC"/>
    <property type="match status" value="1"/>
</dbReference>
<evidence type="ECO:0000256" key="5">
    <source>
        <dbReference type="ARBA" id="ARBA00022705"/>
    </source>
</evidence>
<reference evidence="15" key="1">
    <citation type="submission" date="2016-01" db="EMBL/GenBank/DDBJ databases">
        <authorList>
            <person name="Mitreva M."/>
            <person name="Pepin K.H."/>
            <person name="Mihindukulasuriya K.A."/>
            <person name="Fulton R."/>
            <person name="Fronick C."/>
            <person name="O'Laughlin M."/>
            <person name="Miner T."/>
            <person name="Herter B."/>
            <person name="Rosa B.A."/>
            <person name="Cordes M."/>
            <person name="Tomlinson C."/>
            <person name="Wollam A."/>
            <person name="Palsikar V.B."/>
            <person name="Mardis E.R."/>
            <person name="Wilson R.K."/>
        </authorList>
    </citation>
    <scope>NUCLEOTIDE SEQUENCE [LARGE SCALE GENOMIC DNA]</scope>
    <source>
        <strain evidence="15">DNF00729</strain>
    </source>
</reference>
<dbReference type="CDD" id="cd06127">
    <property type="entry name" value="DEDDh"/>
    <property type="match status" value="1"/>
</dbReference>
<organism evidence="14 15">
    <name type="scientific">Aedoeadaptatus coxii</name>
    <dbReference type="NCBI Taxonomy" id="755172"/>
    <lineage>
        <taxon>Bacteria</taxon>
        <taxon>Bacillati</taxon>
        <taxon>Bacillota</taxon>
        <taxon>Tissierellia</taxon>
        <taxon>Tissierellales</taxon>
        <taxon>Peptoniphilaceae</taxon>
        <taxon>Aedoeadaptatus</taxon>
    </lineage>
</organism>
<dbReference type="FunFam" id="3.30.420.10:FF:000045">
    <property type="entry name" value="3'-5' exonuclease DinG"/>
    <property type="match status" value="1"/>
</dbReference>
<dbReference type="EMBL" id="LSDG01000045">
    <property type="protein sequence ID" value="KXB65085.1"/>
    <property type="molecule type" value="Genomic_DNA"/>
</dbReference>
<dbReference type="SMART" id="SM00479">
    <property type="entry name" value="EXOIII"/>
    <property type="match status" value="1"/>
</dbReference>
<dbReference type="Gene3D" id="1.10.150.870">
    <property type="match status" value="1"/>
</dbReference>
<evidence type="ECO:0000256" key="6">
    <source>
        <dbReference type="ARBA" id="ARBA00022722"/>
    </source>
</evidence>
<dbReference type="InterPro" id="IPR040982">
    <property type="entry name" value="DNA_pol3_finger"/>
</dbReference>
<dbReference type="Pfam" id="PF14579">
    <property type="entry name" value="HHH_6"/>
    <property type="match status" value="1"/>
</dbReference>
<comment type="function">
    <text evidence="1 11">Required for replicative DNA synthesis. This DNA polymerase also exhibits 3' to 5' exonuclease activity.</text>
</comment>
<keyword evidence="6 11" id="KW-0540">Nuclease</keyword>
<dbReference type="GO" id="GO:0003677">
    <property type="term" value="F:DNA binding"/>
    <property type="evidence" value="ECO:0007669"/>
    <property type="project" value="UniProtKB-UniRule"/>
</dbReference>
<evidence type="ECO:0000256" key="10">
    <source>
        <dbReference type="ARBA" id="ARBA00049244"/>
    </source>
</evidence>
<dbReference type="InterPro" id="IPR012340">
    <property type="entry name" value="NA-bd_OB-fold"/>
</dbReference>
<dbReference type="GO" id="GO:0006261">
    <property type="term" value="P:DNA-templated DNA replication"/>
    <property type="evidence" value="ECO:0007669"/>
    <property type="project" value="UniProtKB-UniRule"/>
</dbReference>
<dbReference type="Pfam" id="PF00929">
    <property type="entry name" value="RNase_T"/>
    <property type="match status" value="1"/>
</dbReference>
<accession>A0A134ABN7</accession>
<evidence type="ECO:0000256" key="7">
    <source>
        <dbReference type="ARBA" id="ARBA00022801"/>
    </source>
</evidence>
<dbReference type="Gene3D" id="3.30.1900.20">
    <property type="match status" value="1"/>
</dbReference>
<dbReference type="SUPFAM" id="SSF53098">
    <property type="entry name" value="Ribonuclease H-like"/>
    <property type="match status" value="1"/>
</dbReference>
<dbReference type="InterPro" id="IPR004013">
    <property type="entry name" value="PHP_dom"/>
</dbReference>
<dbReference type="SMART" id="SM00481">
    <property type="entry name" value="POLIIIAc"/>
    <property type="match status" value="1"/>
</dbReference>
<proteinExistence type="inferred from homology"/>
<gene>
    <name evidence="11" type="primary">polC</name>
    <name evidence="14" type="ORF">HMPREF1863_01593</name>
</gene>
<dbReference type="NCBIfam" id="TIGR00573">
    <property type="entry name" value="dnaq"/>
    <property type="match status" value="1"/>
</dbReference>
<sequence length="1408" mass="158788">MKNETIHPSEQNLMDFLLSENLQINKIIYNRKKGRIVIVSDSEENDRWRKLKKQMASCYEGLDITISCKEAKKEVKDMTQDELFRWILDRLPSSSAWFNETSFSLESRSLTIRVPNHTVEKNILSLKLDQLLLKETGEFYQVHCQCEGNECELQELSQLIDEEEVVFRETFEETAVRIEQVDSGKEEKGVYIYGKDKFDGVIPLSQCRVGETVTISGTIFSVDSRPIKNDKTLFILSVYDGTDSRNVKAFVKNKEAEDFGSTFKANNAVEVYGKFEFDSFERNESIMARNIRKILKASTEDKSPNKRIELHVHTKMSNTDGTHTISDFAKRAKLWGHEAIAITDDNVVQGYPEAMQAAKKNDIRILYGIDADVVDDDEKIFKNPANVKYGSSFVVFDLETTGFSPRYDEITEIGAVKIEHGRIVDRFSTFVNPLRPIPPKIVELTNITDDMVADAPTIDEALPLFEDFIGDGILVAHNASFDSRFVEYRRKGKGNYPTIDTLLLAQCLDLHIKNYKLGTLAKRFGINLQGAHRAVNDAEATAELFLHLERLAEKEGVKSPEDYNKLKHPEPEKLFPTRLTIFPKNVEGLTTLYRLISKSHTETFYRTPRILMSDIIKHRENFIIGSGGEQGLLIDSYLRGADDEELSTIIKSLDFVEVAPPKRYGKSYIDGLLRHEDDAKDMIRHLLNLSDDQDVPVVASNNVRYLDPDDEIYLKVLEYSKFRGRPFGNGAAHFMATDEMLRAFDFLNERCEEIVIDNPKVICDKIEEFPPIPSGKFPPKIENADVDLKNDAVSRAKEIYGDPLPDIVADRLHTELDSIIGNGYAVMYRIAQQLVQKSNADGFYVGSRGSVGSSFVATMTGITEVNPLAPHYVCPHCQYSEFVEDKAYSTGFDLPKKSCPHCGTELIRDGHKIPFEVFLGFYGDKEPDIDLNFAGEYQPKAHQFIEDYFGEGFVFRAGTIGTLAEKTAFGLVKKYLEENGIVRNPVDITRLAKGIEGVKRTSGQHPGGIMIVPKDNDIHHFTPIQYPADEKKKNVITTHFDYHSISENILKLDILGHDAPSILRMLEDMTGVDMNDVDINDAKVMSLFTGMDALEADESIFHFDTGTLGIPEFGTDFVVRMLLDTKPDTFGALVNISGLSHGTDVWTGNAQDLVHSNKATISEVISTREDIMNYLIIAGAENKVAFDTMEAVRKGRGLPEKYMDVLKTLDVPSWYFDSCEKIKYMFPRAHAVAYVMTSIRIAWYKVYYPLAFYAAYFTTKLNDLNGDLLIGGVDSVKRRIENIKNLGDEASKKEQDEGSLLRVALEMLARGYTFEPIHLGISHYDRFGIYEGKVIIPISSLPGIGKTIANEIYDEYKKGPFLSVEDMIKRTGASKTVIEALTQHGALNGIPKDNQLSMLDLFGSQGNL</sequence>
<keyword evidence="3 11" id="KW-0808">Transferase</keyword>
<dbReference type="PANTHER" id="PTHR32294:SF5">
    <property type="entry name" value="DNA POLYMERASE III POLC-TYPE"/>
    <property type="match status" value="1"/>
</dbReference>